<gene>
    <name evidence="2" type="ORF">DKT68_00030</name>
</gene>
<evidence type="ECO:0000313" key="2">
    <source>
        <dbReference type="EMBL" id="PWR14344.1"/>
    </source>
</evidence>
<name>A0A317DIR0_9ACTN</name>
<dbReference type="Proteomes" id="UP000245410">
    <property type="component" value="Unassembled WGS sequence"/>
</dbReference>
<accession>A0A317DIR0</accession>
<protein>
    <submittedName>
        <fullName evidence="2">Uncharacterized protein</fullName>
    </submittedName>
</protein>
<reference evidence="2 3" key="1">
    <citation type="submission" date="2018-05" db="EMBL/GenBank/DDBJ databases">
        <title>Micromonospora atacamensis sp. nov., a novel actinobacteria isolated from high altitude Atacama Desert soil.</title>
        <authorList>
            <person name="Carro L."/>
            <person name="Golinska P."/>
            <person name="Klenk H.-P."/>
            <person name="Goodfellow M."/>
        </authorList>
    </citation>
    <scope>NUCLEOTIDE SEQUENCE [LARGE SCALE GENOMIC DNA]</scope>
    <source>
        <strain evidence="2 3">5R2A7</strain>
    </source>
</reference>
<organism evidence="2 3">
    <name type="scientific">Micromonospora acroterricola</name>
    <dbReference type="NCBI Taxonomy" id="2202421"/>
    <lineage>
        <taxon>Bacteria</taxon>
        <taxon>Bacillati</taxon>
        <taxon>Actinomycetota</taxon>
        <taxon>Actinomycetes</taxon>
        <taxon>Micromonosporales</taxon>
        <taxon>Micromonosporaceae</taxon>
        <taxon>Micromonospora</taxon>
    </lineage>
</organism>
<evidence type="ECO:0000256" key="1">
    <source>
        <dbReference type="SAM" id="MobiDB-lite"/>
    </source>
</evidence>
<feature type="region of interest" description="Disordered" evidence="1">
    <location>
        <begin position="93"/>
        <end position="112"/>
    </location>
</feature>
<dbReference type="AlphaFoldDB" id="A0A317DIR0"/>
<sequence>MGSADADGALAVPAGLLVDGVLAAPGGLFVPVGAVRGVAVPAGLAEVSVRPGVSAVLLAGPVELTGPAAQAIAPFPGPKPAAAAGPFSGTNPAAAAGPFSGTNPAAAAGPFP</sequence>
<feature type="non-terminal residue" evidence="2">
    <location>
        <position position="112"/>
    </location>
</feature>
<proteinExistence type="predicted"/>
<keyword evidence="3" id="KW-1185">Reference proteome</keyword>
<dbReference type="EMBL" id="QGKR01000006">
    <property type="protein sequence ID" value="PWR14344.1"/>
    <property type="molecule type" value="Genomic_DNA"/>
</dbReference>
<comment type="caution">
    <text evidence="2">The sequence shown here is derived from an EMBL/GenBank/DDBJ whole genome shotgun (WGS) entry which is preliminary data.</text>
</comment>
<evidence type="ECO:0000313" key="3">
    <source>
        <dbReference type="Proteomes" id="UP000245410"/>
    </source>
</evidence>